<feature type="compositionally biased region" description="Acidic residues" evidence="2">
    <location>
        <begin position="10"/>
        <end position="27"/>
    </location>
</feature>
<proteinExistence type="inferred from homology"/>
<dbReference type="EnsemblMetazoa" id="SCAU003332-RA">
    <property type="protein sequence ID" value="SCAU003332-PA"/>
    <property type="gene ID" value="SCAU003332"/>
</dbReference>
<dbReference type="AlphaFoldDB" id="A0A1I8NYZ4"/>
<dbReference type="PANTHER" id="PTHR46949:SF1">
    <property type="entry name" value="AT07979P2"/>
    <property type="match status" value="1"/>
</dbReference>
<accession>A0A1I8NYZ4</accession>
<feature type="compositionally biased region" description="Low complexity" evidence="2">
    <location>
        <begin position="113"/>
        <end position="122"/>
    </location>
</feature>
<name>A0A1I8NYZ4_STOCA</name>
<reference evidence="3" key="1">
    <citation type="submission" date="2020-05" db="UniProtKB">
        <authorList>
            <consortium name="EnsemblMetazoa"/>
        </authorList>
    </citation>
    <scope>IDENTIFICATION</scope>
    <source>
        <strain evidence="3">USDA</strain>
    </source>
</reference>
<feature type="compositionally biased region" description="Basic and acidic residues" evidence="2">
    <location>
        <begin position="28"/>
        <end position="37"/>
    </location>
</feature>
<comment type="similarity">
    <text evidence="1">Belongs to the FAM89 family.</text>
</comment>
<feature type="region of interest" description="Disordered" evidence="2">
    <location>
        <begin position="100"/>
        <end position="122"/>
    </location>
</feature>
<gene>
    <name evidence="3" type="primary">106092492</name>
</gene>
<evidence type="ECO:0000313" key="3">
    <source>
        <dbReference type="EnsemblMetazoa" id="SCAU003332-PA"/>
    </source>
</evidence>
<evidence type="ECO:0000313" key="4">
    <source>
        <dbReference type="Proteomes" id="UP000095300"/>
    </source>
</evidence>
<evidence type="ECO:0008006" key="5">
    <source>
        <dbReference type="Google" id="ProtNLM"/>
    </source>
</evidence>
<dbReference type="InterPro" id="IPR039499">
    <property type="entry name" value="LURA1/LRA25"/>
</dbReference>
<feature type="compositionally biased region" description="Low complexity" evidence="2">
    <location>
        <begin position="198"/>
        <end position="218"/>
    </location>
</feature>
<feature type="compositionally biased region" description="Low complexity" evidence="2">
    <location>
        <begin position="245"/>
        <end position="265"/>
    </location>
</feature>
<feature type="compositionally biased region" description="Polar residues" evidence="2">
    <location>
        <begin position="367"/>
        <end position="398"/>
    </location>
</feature>
<feature type="region of interest" description="Disordered" evidence="2">
    <location>
        <begin position="331"/>
        <end position="441"/>
    </location>
</feature>
<dbReference type="Pfam" id="PF14854">
    <property type="entry name" value="LURAP"/>
    <property type="match status" value="1"/>
</dbReference>
<evidence type="ECO:0000256" key="2">
    <source>
        <dbReference type="SAM" id="MobiDB-lite"/>
    </source>
</evidence>
<feature type="region of interest" description="Disordered" evidence="2">
    <location>
        <begin position="198"/>
        <end position="226"/>
    </location>
</feature>
<sequence length="441" mass="48190">MQDEEHSSNPDDDIDADNIEDADGDDGDDHHDIENVLKKSLKVMSAASQNSPRKRTPSGCSSDSSPYGTERSSRIRTSDWIEVGDNGKQVTLTSCHISLEDSGLEDEERMDEMSSSGVGDSWDSVKEAEQQQQLQQAKRSRSVKRIMSINDLPPLPKSLSGINKMLASDSGLISDVDTEMARNAKNNEFKQMENQKENSNNINNNHTNSNNNNNTNNNKDTTSDKISNSTALSSLAATTTTTAANAANASASVTETTSTTITTTAPLKEINGNETISEIPPAIPGSKLDNQIATLRKEMFGLRQLDLTLLSQLWALNDSIQEFRTMIQENEQEDDETYSTHSRSPSPYDSVSSDGDDEISALKEIAEQTNYNSSSSNNKLAYSRSTSSSGDTATSYNDQKSHLIKPPLPKPLDVKPVPRMRSAPPPPPTHRKSQNAPPRPT</sequence>
<dbReference type="STRING" id="35570.A0A1I8NYZ4"/>
<organism evidence="3 4">
    <name type="scientific">Stomoxys calcitrans</name>
    <name type="common">Stable fly</name>
    <name type="synonym">Conops calcitrans</name>
    <dbReference type="NCBI Taxonomy" id="35570"/>
    <lineage>
        <taxon>Eukaryota</taxon>
        <taxon>Metazoa</taxon>
        <taxon>Ecdysozoa</taxon>
        <taxon>Arthropoda</taxon>
        <taxon>Hexapoda</taxon>
        <taxon>Insecta</taxon>
        <taxon>Pterygota</taxon>
        <taxon>Neoptera</taxon>
        <taxon>Endopterygota</taxon>
        <taxon>Diptera</taxon>
        <taxon>Brachycera</taxon>
        <taxon>Muscomorpha</taxon>
        <taxon>Muscoidea</taxon>
        <taxon>Muscidae</taxon>
        <taxon>Stomoxys</taxon>
    </lineage>
</organism>
<feature type="compositionally biased region" description="Low complexity" evidence="2">
    <location>
        <begin position="342"/>
        <end position="353"/>
    </location>
</feature>
<feature type="compositionally biased region" description="Polar residues" evidence="2">
    <location>
        <begin position="58"/>
        <end position="67"/>
    </location>
</feature>
<dbReference type="VEuPathDB" id="VectorBase:SCAU003332"/>
<dbReference type="PANTHER" id="PTHR46949">
    <property type="entry name" value="LEUCINE REPEAT ADAPTER PROTEIN 25"/>
    <property type="match status" value="1"/>
</dbReference>
<feature type="region of interest" description="Disordered" evidence="2">
    <location>
        <begin position="1"/>
        <end position="82"/>
    </location>
</feature>
<dbReference type="Proteomes" id="UP000095300">
    <property type="component" value="Unassembled WGS sequence"/>
</dbReference>
<evidence type="ECO:0000256" key="1">
    <source>
        <dbReference type="ARBA" id="ARBA00038125"/>
    </source>
</evidence>
<keyword evidence="4" id="KW-1185">Reference proteome</keyword>
<protein>
    <recommendedName>
        <fullName evidence="5">Protein FAM89A</fullName>
    </recommendedName>
</protein>
<feature type="region of interest" description="Disordered" evidence="2">
    <location>
        <begin position="245"/>
        <end position="266"/>
    </location>
</feature>